<gene>
    <name evidence="2" type="ORF">KNN_05497</name>
</gene>
<dbReference type="Proteomes" id="UP000055316">
    <property type="component" value="Chromosome"/>
</dbReference>
<accession>A0A9W4A6D9</accession>
<evidence type="ECO:0000256" key="1">
    <source>
        <dbReference type="SAM" id="MobiDB-lite"/>
    </source>
</evidence>
<protein>
    <submittedName>
        <fullName evidence="2">Uncharacterized protein</fullName>
    </submittedName>
</protein>
<name>A0A9W4A6D9_BACTO</name>
<sequence>MPINLNIKGNGSSPSSYKRKTKTVVKVQMTLNKKIHFQTIEVNICISNTKPKSPIE</sequence>
<organism evidence="2 3">
    <name type="scientific">Bacillus thuringiensis subsp. tolworthi</name>
    <dbReference type="NCBI Taxonomy" id="1442"/>
    <lineage>
        <taxon>Bacteria</taxon>
        <taxon>Bacillati</taxon>
        <taxon>Bacillota</taxon>
        <taxon>Bacilli</taxon>
        <taxon>Bacillales</taxon>
        <taxon>Bacillaceae</taxon>
        <taxon>Bacillus</taxon>
        <taxon>Bacillus cereus group</taxon>
    </lineage>
</organism>
<dbReference type="AlphaFoldDB" id="A0A9W4A6D9"/>
<reference evidence="2 3" key="1">
    <citation type="submission" date="2015-05" db="EMBL/GenBank/DDBJ databases">
        <title>Whole genome sequence of Bacillus thuringiensis serovar tolworthi Pasteur Institute Standard strain.</title>
        <authorList>
            <person name="Kanda K."/>
            <person name="Nakashima K."/>
            <person name="Nagano Y."/>
        </authorList>
    </citation>
    <scope>NUCLEOTIDE SEQUENCE [LARGE SCALE GENOMIC DNA]</scope>
    <source>
        <strain evidence="2 3">Pasteur Institute Standard strain</strain>
    </source>
</reference>
<evidence type="ECO:0000313" key="2">
    <source>
        <dbReference type="EMBL" id="BAR86317.1"/>
    </source>
</evidence>
<dbReference type="EMBL" id="AP014864">
    <property type="protein sequence ID" value="BAR86317.1"/>
    <property type="molecule type" value="Genomic_DNA"/>
</dbReference>
<feature type="compositionally biased region" description="Polar residues" evidence="1">
    <location>
        <begin position="7"/>
        <end position="16"/>
    </location>
</feature>
<proteinExistence type="predicted"/>
<evidence type="ECO:0000313" key="3">
    <source>
        <dbReference type="Proteomes" id="UP000055316"/>
    </source>
</evidence>
<feature type="region of interest" description="Disordered" evidence="1">
    <location>
        <begin position="1"/>
        <end position="20"/>
    </location>
</feature>